<evidence type="ECO:0000256" key="4">
    <source>
        <dbReference type="ARBA" id="ARBA00022801"/>
    </source>
</evidence>
<evidence type="ECO:0000256" key="9">
    <source>
        <dbReference type="ARBA" id="ARBA00047984"/>
    </source>
</evidence>
<evidence type="ECO:0000259" key="14">
    <source>
        <dbReference type="PROSITE" id="PS51192"/>
    </source>
</evidence>
<comment type="similarity">
    <text evidence="8 12">Belongs to the DEAD box helicase family.</text>
</comment>
<dbReference type="GO" id="GO:0016787">
    <property type="term" value="F:hydrolase activity"/>
    <property type="evidence" value="ECO:0007669"/>
    <property type="project" value="UniProtKB-KW"/>
</dbReference>
<evidence type="ECO:0000313" key="17">
    <source>
        <dbReference type="EMBL" id="ABG58868.1"/>
    </source>
</evidence>
<dbReference type="RefSeq" id="WP_011584983.1">
    <property type="nucleotide sequence ID" value="NC_008255.1"/>
</dbReference>
<dbReference type="Pfam" id="PF00271">
    <property type="entry name" value="Helicase_C"/>
    <property type="match status" value="1"/>
</dbReference>
<keyword evidence="6 12" id="KW-0067">ATP-binding</keyword>
<dbReference type="Pfam" id="PF03880">
    <property type="entry name" value="DbpA"/>
    <property type="match status" value="1"/>
</dbReference>
<dbReference type="CDD" id="cd18787">
    <property type="entry name" value="SF2_C_DEAD"/>
    <property type="match status" value="1"/>
</dbReference>
<dbReference type="InterPro" id="IPR027417">
    <property type="entry name" value="P-loop_NTPase"/>
</dbReference>
<sequence length="580" mass="65222">MLFKDLGLSPEVVEAIESIGYSEATPIQEKTIPILMTGKDLTGQAQTGTGKTAAFGIPAIEHVDISINQTQSLILCPTRELALQVCTELKKLSKFKKGLRVLAVYGGESIERQIRDLKAGAHIVVGTPGRIIDHLDRRTLNASHLSQIILDEADEMLNMGFREDIELILTRLPEERQTVLFSATLAPPILALAKRFQNNPEIIKIERKELTISTVEQFYYLVKNSQKTEIVTQIIDLNNLQLMLIFCNTKRKVEEVTDELKAYGHNPISLHGDKTQRDRTEVMSKFRKGLANILVATDVAARGIDVTGVDAVINYDVPLDIENYVHRIGRTGRAGQLGKSFTLVTSDEKYKLRDIERYTKATIEKAETPTRQELVAYKKDKLATRITTELEKPNIKIWSDLLEEYKEKGITADQIAIALLSKEMKDLAEPERRVFEDRGDRRDRGDRGDRGGRFDRGDRRDGPRRDGRSSDRFGDRPAASRDRDGGERRERTPRPRTSDASMARLFVNVGRIDRISPGDIVGAFAGEANIKGSQIGQIDIFDKYSFVELPHDLVDQVMDGMRNNKIKGKSINIEISNGKQ</sequence>
<feature type="short sequence motif" description="Q motif" evidence="11">
    <location>
        <begin position="1"/>
        <end position="29"/>
    </location>
</feature>
<dbReference type="InterPro" id="IPR011545">
    <property type="entry name" value="DEAD/DEAH_box_helicase_dom"/>
</dbReference>
<dbReference type="GO" id="GO:0009266">
    <property type="term" value="P:response to temperature stimulus"/>
    <property type="evidence" value="ECO:0007669"/>
    <property type="project" value="UniProtKB-ARBA"/>
</dbReference>
<evidence type="ECO:0000256" key="6">
    <source>
        <dbReference type="ARBA" id="ARBA00022840"/>
    </source>
</evidence>
<dbReference type="GO" id="GO:0005829">
    <property type="term" value="C:cytosol"/>
    <property type="evidence" value="ECO:0007669"/>
    <property type="project" value="TreeGrafter"/>
</dbReference>
<dbReference type="PANTHER" id="PTHR47959">
    <property type="entry name" value="ATP-DEPENDENT RNA HELICASE RHLE-RELATED"/>
    <property type="match status" value="1"/>
</dbReference>
<feature type="domain" description="DEAD-box RNA helicase Q" evidence="16">
    <location>
        <begin position="1"/>
        <end position="29"/>
    </location>
</feature>
<dbReference type="GO" id="GO:0042255">
    <property type="term" value="P:ribosome assembly"/>
    <property type="evidence" value="ECO:0007669"/>
    <property type="project" value="UniProtKB-ARBA"/>
</dbReference>
<feature type="region of interest" description="Disordered" evidence="13">
    <location>
        <begin position="431"/>
        <end position="502"/>
    </location>
</feature>
<dbReference type="Proteomes" id="UP000001822">
    <property type="component" value="Chromosome"/>
</dbReference>
<dbReference type="InterPro" id="IPR044742">
    <property type="entry name" value="DEAD/DEAH_RhlB"/>
</dbReference>
<evidence type="ECO:0000256" key="7">
    <source>
        <dbReference type="ARBA" id="ARBA00023016"/>
    </source>
</evidence>
<evidence type="ECO:0000256" key="10">
    <source>
        <dbReference type="ARBA" id="ARBA00074363"/>
    </source>
</evidence>
<evidence type="ECO:0000259" key="16">
    <source>
        <dbReference type="PROSITE" id="PS51195"/>
    </source>
</evidence>
<dbReference type="InterPro" id="IPR005580">
    <property type="entry name" value="DbpA/CsdA_RNA-bd_dom"/>
</dbReference>
<dbReference type="Gene3D" id="3.30.70.330">
    <property type="match status" value="1"/>
</dbReference>
<dbReference type="InterPro" id="IPR050079">
    <property type="entry name" value="DEAD_box_RNA_helicase"/>
</dbReference>
<dbReference type="PROSITE" id="PS51194">
    <property type="entry name" value="HELICASE_CTER"/>
    <property type="match status" value="1"/>
</dbReference>
<dbReference type="PROSITE" id="PS00039">
    <property type="entry name" value="DEAD_ATP_HELICASE"/>
    <property type="match status" value="1"/>
</dbReference>
<dbReference type="InterPro" id="IPR000629">
    <property type="entry name" value="RNA-helicase_DEAD-box_CS"/>
</dbReference>
<evidence type="ECO:0000256" key="13">
    <source>
        <dbReference type="SAM" id="MobiDB-lite"/>
    </source>
</evidence>
<name>A0A6N4SR79_CYTH3</name>
<protein>
    <recommendedName>
        <fullName evidence="10">DEAD-box ATP-dependent RNA helicase RhpA</fullName>
        <ecNumber evidence="1">3.6.4.13</ecNumber>
    </recommendedName>
</protein>
<comment type="catalytic activity">
    <reaction evidence="9">
        <text>ATP + H2O = ADP + phosphate + H(+)</text>
        <dbReference type="Rhea" id="RHEA:13065"/>
        <dbReference type="ChEBI" id="CHEBI:15377"/>
        <dbReference type="ChEBI" id="CHEBI:15378"/>
        <dbReference type="ChEBI" id="CHEBI:30616"/>
        <dbReference type="ChEBI" id="CHEBI:43474"/>
        <dbReference type="ChEBI" id="CHEBI:456216"/>
        <dbReference type="EC" id="3.6.4.13"/>
    </reaction>
</comment>
<dbReference type="Pfam" id="PF25399">
    <property type="entry name" value="DeaD_dimer"/>
    <property type="match status" value="1"/>
</dbReference>
<keyword evidence="3 12" id="KW-0547">Nucleotide-binding</keyword>
<dbReference type="KEGG" id="chu:CHU_1598"/>
<feature type="domain" description="Helicase C-terminal" evidence="15">
    <location>
        <begin position="214"/>
        <end position="376"/>
    </location>
</feature>
<dbReference type="EC" id="3.6.4.13" evidence="1"/>
<organism evidence="17 18">
    <name type="scientific">Cytophaga hutchinsonii (strain ATCC 33406 / DSM 1761 / CIP 103989 / NBRC 15051 / NCIMB 9469 / D465)</name>
    <dbReference type="NCBI Taxonomy" id="269798"/>
    <lineage>
        <taxon>Bacteria</taxon>
        <taxon>Pseudomonadati</taxon>
        <taxon>Bacteroidota</taxon>
        <taxon>Cytophagia</taxon>
        <taxon>Cytophagales</taxon>
        <taxon>Cytophagaceae</taxon>
        <taxon>Cytophaga</taxon>
    </lineage>
</organism>
<dbReference type="AlphaFoldDB" id="A0A6N4SR79"/>
<evidence type="ECO:0000256" key="2">
    <source>
        <dbReference type="ARBA" id="ARBA00022490"/>
    </source>
</evidence>
<dbReference type="PROSITE" id="PS51195">
    <property type="entry name" value="Q_MOTIF"/>
    <property type="match status" value="1"/>
</dbReference>
<evidence type="ECO:0000256" key="8">
    <source>
        <dbReference type="ARBA" id="ARBA00038437"/>
    </source>
</evidence>
<dbReference type="SMART" id="SM00487">
    <property type="entry name" value="DEXDc"/>
    <property type="match status" value="1"/>
</dbReference>
<dbReference type="FunFam" id="3.40.50.300:FF:000108">
    <property type="entry name" value="ATP-dependent RNA helicase RhlE"/>
    <property type="match status" value="1"/>
</dbReference>
<feature type="domain" description="Helicase ATP-binding" evidence="14">
    <location>
        <begin position="32"/>
        <end position="203"/>
    </location>
</feature>
<keyword evidence="2" id="KW-0963">Cytoplasm</keyword>
<dbReference type="GO" id="GO:0003724">
    <property type="term" value="F:RNA helicase activity"/>
    <property type="evidence" value="ECO:0007669"/>
    <property type="project" value="UniProtKB-EC"/>
</dbReference>
<dbReference type="InterPro" id="IPR014001">
    <property type="entry name" value="Helicase_ATP-bd"/>
</dbReference>
<dbReference type="EMBL" id="CP000383">
    <property type="protein sequence ID" value="ABG58868.1"/>
    <property type="molecule type" value="Genomic_DNA"/>
</dbReference>
<keyword evidence="5 12" id="KW-0347">Helicase</keyword>
<dbReference type="SMART" id="SM00490">
    <property type="entry name" value="HELICc"/>
    <property type="match status" value="1"/>
</dbReference>
<dbReference type="CDD" id="cd00268">
    <property type="entry name" value="DEADc"/>
    <property type="match status" value="1"/>
</dbReference>
<evidence type="ECO:0000313" key="18">
    <source>
        <dbReference type="Proteomes" id="UP000001822"/>
    </source>
</evidence>
<evidence type="ECO:0000256" key="1">
    <source>
        <dbReference type="ARBA" id="ARBA00012552"/>
    </source>
</evidence>
<feature type="compositionally biased region" description="Basic and acidic residues" evidence="13">
    <location>
        <begin position="431"/>
        <end position="497"/>
    </location>
</feature>
<dbReference type="OrthoDB" id="9785240at2"/>
<evidence type="ECO:0000256" key="3">
    <source>
        <dbReference type="ARBA" id="ARBA00022741"/>
    </source>
</evidence>
<dbReference type="Gene3D" id="3.40.50.300">
    <property type="entry name" value="P-loop containing nucleotide triphosphate hydrolases"/>
    <property type="match status" value="2"/>
</dbReference>
<dbReference type="InterPro" id="IPR014014">
    <property type="entry name" value="RNA_helicase_DEAD_Q_motif"/>
</dbReference>
<dbReference type="PANTHER" id="PTHR47959:SF13">
    <property type="entry name" value="ATP-DEPENDENT RNA HELICASE RHLE"/>
    <property type="match status" value="1"/>
</dbReference>
<dbReference type="SUPFAM" id="SSF52540">
    <property type="entry name" value="P-loop containing nucleoside triphosphate hydrolases"/>
    <property type="match status" value="1"/>
</dbReference>
<proteinExistence type="inferred from homology"/>
<dbReference type="PROSITE" id="PS51192">
    <property type="entry name" value="HELICASE_ATP_BIND_1"/>
    <property type="match status" value="1"/>
</dbReference>
<evidence type="ECO:0000259" key="15">
    <source>
        <dbReference type="PROSITE" id="PS51194"/>
    </source>
</evidence>
<dbReference type="InterPro" id="IPR001650">
    <property type="entry name" value="Helicase_C-like"/>
</dbReference>
<dbReference type="Pfam" id="PF00270">
    <property type="entry name" value="DEAD"/>
    <property type="match status" value="1"/>
</dbReference>
<dbReference type="InterPro" id="IPR012677">
    <property type="entry name" value="Nucleotide-bd_a/b_plait_sf"/>
</dbReference>
<dbReference type="GO" id="GO:0005524">
    <property type="term" value="F:ATP binding"/>
    <property type="evidence" value="ECO:0007669"/>
    <property type="project" value="UniProtKB-KW"/>
</dbReference>
<evidence type="ECO:0000256" key="11">
    <source>
        <dbReference type="PROSITE-ProRule" id="PRU00552"/>
    </source>
</evidence>
<keyword evidence="4 12" id="KW-0378">Hydrolase</keyword>
<dbReference type="CDD" id="cd12252">
    <property type="entry name" value="RRM_DbpA"/>
    <property type="match status" value="1"/>
</dbReference>
<accession>A0A6N4SR79</accession>
<dbReference type="InterPro" id="IPR057325">
    <property type="entry name" value="DeaD_dimer"/>
</dbReference>
<keyword evidence="18" id="KW-1185">Reference proteome</keyword>
<evidence type="ECO:0000256" key="12">
    <source>
        <dbReference type="RuleBase" id="RU000492"/>
    </source>
</evidence>
<gene>
    <name evidence="17" type="primary">deaD</name>
    <name evidence="17" type="ordered locus">CHU_1598</name>
</gene>
<dbReference type="GO" id="GO:0003676">
    <property type="term" value="F:nucleic acid binding"/>
    <property type="evidence" value="ECO:0007669"/>
    <property type="project" value="InterPro"/>
</dbReference>
<evidence type="ECO:0000256" key="5">
    <source>
        <dbReference type="ARBA" id="ARBA00022806"/>
    </source>
</evidence>
<keyword evidence="7" id="KW-0346">Stress response</keyword>
<reference evidence="17 18" key="1">
    <citation type="journal article" date="2007" name="Appl. Environ. Microbiol.">
        <title>Genome sequence of the cellulolytic gliding bacterium Cytophaga hutchinsonii.</title>
        <authorList>
            <person name="Xie G."/>
            <person name="Bruce D.C."/>
            <person name="Challacombe J.F."/>
            <person name="Chertkov O."/>
            <person name="Detter J.C."/>
            <person name="Gilna P."/>
            <person name="Han C.S."/>
            <person name="Lucas S."/>
            <person name="Misra M."/>
            <person name="Myers G.L."/>
            <person name="Richardson P."/>
            <person name="Tapia R."/>
            <person name="Thayer N."/>
            <person name="Thompson L.S."/>
            <person name="Brettin T.S."/>
            <person name="Henrissat B."/>
            <person name="Wilson D.B."/>
            <person name="McBride M.J."/>
        </authorList>
    </citation>
    <scope>NUCLEOTIDE SEQUENCE [LARGE SCALE GENOMIC DNA]</scope>
    <source>
        <strain evidence="18">ATCC 33406 / DSM 1761 / CIP 103989 / NBRC 15051 / NCIMB 9469 / D465</strain>
    </source>
</reference>